<keyword evidence="1" id="KW-0472">Membrane</keyword>
<gene>
    <name evidence="3" type="ordered locus">CHU_0923</name>
</gene>
<keyword evidence="1" id="KW-1133">Transmembrane helix</keyword>
<accession>A0A6N4SPJ1</accession>
<dbReference type="SMART" id="SM00740">
    <property type="entry name" value="PASTA"/>
    <property type="match status" value="3"/>
</dbReference>
<dbReference type="RefSeq" id="WP_011584317.1">
    <property type="nucleotide sequence ID" value="NC_008255.1"/>
</dbReference>
<dbReference type="OrthoDB" id="9803895at2"/>
<evidence type="ECO:0000313" key="3">
    <source>
        <dbReference type="EMBL" id="ABG58202.1"/>
    </source>
</evidence>
<evidence type="ECO:0000256" key="1">
    <source>
        <dbReference type="SAM" id="Phobius"/>
    </source>
</evidence>
<dbReference type="KEGG" id="chu:CHU_0923"/>
<feature type="domain" description="PASTA" evidence="2">
    <location>
        <begin position="41"/>
        <end position="108"/>
    </location>
</feature>
<dbReference type="EMBL" id="CP000383">
    <property type="protein sequence ID" value="ABG58202.1"/>
    <property type="molecule type" value="Genomic_DNA"/>
</dbReference>
<dbReference type="Gene3D" id="3.30.10.20">
    <property type="match status" value="3"/>
</dbReference>
<feature type="domain" description="PASTA" evidence="2">
    <location>
        <begin position="110"/>
        <end position="179"/>
    </location>
</feature>
<dbReference type="CDD" id="cd06577">
    <property type="entry name" value="PASTA_pknB"/>
    <property type="match status" value="3"/>
</dbReference>
<keyword evidence="4" id="KW-1185">Reference proteome</keyword>
<keyword evidence="1" id="KW-0812">Transmembrane</keyword>
<feature type="domain" description="PASTA" evidence="2">
    <location>
        <begin position="182"/>
        <end position="251"/>
    </location>
</feature>
<dbReference type="AlphaFoldDB" id="A0A6N4SPJ1"/>
<proteinExistence type="predicted"/>
<reference evidence="3 4" key="1">
    <citation type="journal article" date="2007" name="Appl. Environ. Microbiol.">
        <title>Genome sequence of the cellulolytic gliding bacterium Cytophaga hutchinsonii.</title>
        <authorList>
            <person name="Xie G."/>
            <person name="Bruce D.C."/>
            <person name="Challacombe J.F."/>
            <person name="Chertkov O."/>
            <person name="Detter J.C."/>
            <person name="Gilna P."/>
            <person name="Han C.S."/>
            <person name="Lucas S."/>
            <person name="Misra M."/>
            <person name="Myers G.L."/>
            <person name="Richardson P."/>
            <person name="Tapia R."/>
            <person name="Thayer N."/>
            <person name="Thompson L.S."/>
            <person name="Brettin T.S."/>
            <person name="Henrissat B."/>
            <person name="Wilson D.B."/>
            <person name="McBride M.J."/>
        </authorList>
    </citation>
    <scope>NUCLEOTIDE SEQUENCE [LARGE SCALE GENOMIC DNA]</scope>
    <source>
        <strain evidence="4">ATCC 33406 / DSM 1761 / CIP 103989 / NBRC 15051 / NCIMB 9469 / D465</strain>
    </source>
</reference>
<feature type="transmembrane region" description="Helical" evidence="1">
    <location>
        <begin position="12"/>
        <end position="35"/>
    </location>
</feature>
<dbReference type="SUPFAM" id="SSF54184">
    <property type="entry name" value="Penicillin-binding protein 2x (pbp-2x), c-terminal domain"/>
    <property type="match status" value="1"/>
</dbReference>
<name>A0A6N4SPJ1_CYTH3</name>
<dbReference type="PROSITE" id="PS51178">
    <property type="entry name" value="PASTA"/>
    <property type="match status" value="3"/>
</dbReference>
<dbReference type="InterPro" id="IPR005543">
    <property type="entry name" value="PASTA_dom"/>
</dbReference>
<dbReference type="Pfam" id="PF03793">
    <property type="entry name" value="PASTA"/>
    <property type="match status" value="3"/>
</dbReference>
<evidence type="ECO:0000259" key="2">
    <source>
        <dbReference type="PROSITE" id="PS51178"/>
    </source>
</evidence>
<organism evidence="3 4">
    <name type="scientific">Cytophaga hutchinsonii (strain ATCC 33406 / DSM 1761 / CIP 103989 / NBRC 15051 / NCIMB 9469 / D465)</name>
    <dbReference type="NCBI Taxonomy" id="269798"/>
    <lineage>
        <taxon>Bacteria</taxon>
        <taxon>Pseudomonadati</taxon>
        <taxon>Bacteroidota</taxon>
        <taxon>Cytophagia</taxon>
        <taxon>Cytophagales</taxon>
        <taxon>Cytophagaceae</taxon>
        <taxon>Cytophaga</taxon>
    </lineage>
</organism>
<dbReference type="Proteomes" id="UP000001822">
    <property type="component" value="Chromosome"/>
</dbReference>
<sequence length="258" mass="28021">MKLFKADSLKSVFIHAGIIVSIFVGLILIFFYWYLPSVTKHGEYISVPKLEGLSISQVEQKLNDLGLRYEISDSTFKPGITPLTVLTQHPLPGNEVKENRRIYLSIAAQHPPNIKMPKLIDESPRGAEMILKSLGLQMGEIKTAPHPYPTVLGQFINGAPVKEGTSIPKGSKIDLLVGTGRGETDVEIPNLVNMSLDEAKSTISSMGLVVGLVNYDTNSKLAEGTVCNQKPAYQSGQKLRSGDIIDLVVAGSDPVIPQ</sequence>
<protein>
    <recommendedName>
        <fullName evidence="2">PASTA domain-containing protein</fullName>
    </recommendedName>
</protein>
<evidence type="ECO:0000313" key="4">
    <source>
        <dbReference type="Proteomes" id="UP000001822"/>
    </source>
</evidence>